<dbReference type="PANTHER" id="PTHR32063">
    <property type="match status" value="1"/>
</dbReference>
<dbReference type="Gene3D" id="3.30.70.1320">
    <property type="entry name" value="Multidrug efflux transporter AcrB pore domain like"/>
    <property type="match status" value="1"/>
</dbReference>
<dbReference type="Gene3D" id="3.30.70.1440">
    <property type="entry name" value="Multidrug efflux transporter AcrB pore domain"/>
    <property type="match status" value="1"/>
</dbReference>
<keyword evidence="1" id="KW-0472">Membrane</keyword>
<feature type="transmembrane region" description="Helical" evidence="1">
    <location>
        <begin position="386"/>
        <end position="410"/>
    </location>
</feature>
<dbReference type="InterPro" id="IPR001036">
    <property type="entry name" value="Acrflvin-R"/>
</dbReference>
<gene>
    <name evidence="2" type="ORF">COU15_00450</name>
</gene>
<dbReference type="Gene3D" id="3.30.2090.10">
    <property type="entry name" value="Multidrug efflux transporter AcrB TolC docking domain, DN and DC subdomains"/>
    <property type="match status" value="2"/>
</dbReference>
<dbReference type="GO" id="GO:0042910">
    <property type="term" value="F:xenobiotic transmembrane transporter activity"/>
    <property type="evidence" value="ECO:0007669"/>
    <property type="project" value="TreeGrafter"/>
</dbReference>
<dbReference type="AlphaFoldDB" id="A0A2H0UGM5"/>
<name>A0A2H0UGM5_9BACT</name>
<keyword evidence="1" id="KW-0812">Transmembrane</keyword>
<dbReference type="Proteomes" id="UP000229315">
    <property type="component" value="Unassembled WGS sequence"/>
</dbReference>
<organism evidence="2 3">
    <name type="scientific">Candidatus Kaiserbacteria bacterium CG10_big_fil_rev_8_21_14_0_10_45_20</name>
    <dbReference type="NCBI Taxonomy" id="1974607"/>
    <lineage>
        <taxon>Bacteria</taxon>
        <taxon>Candidatus Kaiseribacteriota</taxon>
    </lineage>
</organism>
<keyword evidence="1" id="KW-1133">Transmembrane helix</keyword>
<dbReference type="PANTHER" id="PTHR32063:SF33">
    <property type="entry name" value="RND SUPERFAMILY EFFLUX PUMP PERMEASE COMPONENT"/>
    <property type="match status" value="1"/>
</dbReference>
<dbReference type="EMBL" id="PFBH01000001">
    <property type="protein sequence ID" value="PIR85552.1"/>
    <property type="molecule type" value="Genomic_DNA"/>
</dbReference>
<feature type="transmembrane region" description="Helical" evidence="1">
    <location>
        <begin position="12"/>
        <end position="33"/>
    </location>
</feature>
<dbReference type="SUPFAM" id="SSF82714">
    <property type="entry name" value="Multidrug efflux transporter AcrB TolC docking domain, DN and DC subdomains"/>
    <property type="match status" value="2"/>
</dbReference>
<feature type="transmembrane region" description="Helical" evidence="1">
    <location>
        <begin position="970"/>
        <end position="992"/>
    </location>
</feature>
<evidence type="ECO:0008006" key="4">
    <source>
        <dbReference type="Google" id="ProtNLM"/>
    </source>
</evidence>
<dbReference type="PRINTS" id="PR00702">
    <property type="entry name" value="ACRIFLAVINRP"/>
</dbReference>
<proteinExistence type="predicted"/>
<evidence type="ECO:0000256" key="1">
    <source>
        <dbReference type="SAM" id="Phobius"/>
    </source>
</evidence>
<feature type="transmembrane region" description="Helical" evidence="1">
    <location>
        <begin position="535"/>
        <end position="561"/>
    </location>
</feature>
<feature type="transmembrane region" description="Helical" evidence="1">
    <location>
        <begin position="927"/>
        <end position="949"/>
    </location>
</feature>
<reference evidence="3" key="1">
    <citation type="submission" date="2017-09" db="EMBL/GenBank/DDBJ databases">
        <title>Depth-based differentiation of microbial function through sediment-hosted aquifers and enrichment of novel symbionts in the deep terrestrial subsurface.</title>
        <authorList>
            <person name="Probst A.J."/>
            <person name="Ladd B."/>
            <person name="Jarett J.K."/>
            <person name="Geller-Mcgrath D.E."/>
            <person name="Sieber C.M.K."/>
            <person name="Emerson J.B."/>
            <person name="Anantharaman K."/>
            <person name="Thomas B.C."/>
            <person name="Malmstrom R."/>
            <person name="Stieglmeier M."/>
            <person name="Klingl A."/>
            <person name="Woyke T."/>
            <person name="Ryan C.M."/>
            <person name="Banfield J.F."/>
        </authorList>
    </citation>
    <scope>NUCLEOTIDE SEQUENCE [LARGE SCALE GENOMIC DNA]</scope>
</reference>
<evidence type="ECO:0000313" key="2">
    <source>
        <dbReference type="EMBL" id="PIR85552.1"/>
    </source>
</evidence>
<protein>
    <recommendedName>
        <fullName evidence="4">AcrB/AcrD/AcrF family protein</fullName>
    </recommendedName>
</protein>
<sequence>MLFLWNFLLEKRRFAAIVLIAIILFGLGSLFSIKKESSPEVTIPIGIVSTGFPGASAEEVETLVTNKLERRISSNVDNINKLSSSSSEGFSVITVEFSANADLDKSLRQLRDEVDIVRTELPEEANDPSVSEVDFVNQPIVTIVISGDVPSEELIALAKPIQEEIERVSGVGNVSIGGFREREVAVVVNQEALSSYNLSLNDIASGIRAQNASLPAGSITVDEISYSLRIEGDFSENESFGDIPIVTTNGVVYLRDLGAVIDGLEKTDSISRASLNGNPSLPALSFSVFKRSGADVTEVSSAVRNRVESLKNEPLLNGLEAIVLYDLGEQIEDDLNTLGTSGLMTVLLVAIVLFITLGWREALLASVAIPLSFFAGFIGLENSGNTLNFISLFALILAVGILVDSAIVIVEGIHNNLKKHPDGDKIEAAKKALVEYHWPISSGTMTTIAVFAPLFLVSGIVGEFISSIPFTIIFILIASLFVALGVLPMLAVSFLRRRTTSALELKQEALTHTLQVWYRNILESLLGNKKKENRFFALILLLFVITLSFPFVGIVKVIFFANDDSEYIFIDAELPQGSILENTDLEMRRIEETLYANKDIESFVTTAGGASPFSSGASGQKFGNIQITLKDTRVKKSIDIVEDLRQQFAEIGKAKITLFQEGGGPPVGDPVLITVQGDNLSEITLVAEDVLSVLESIEGTANVSTTARESAPEVVFTIKRAEAAEVGMTPSMIASAVRTAISGVTATKVVGTDADIDVVVKAGLNSSFTDQHDTNKISIDEIRNFSLLSPQGPILLASVVDVSIREGKTTIRHEDESRIMTVSAGITKDGNVFDIQKAFELKRDEIAIPDGVTVTFGGENDETNQSFADMGTSLLIGLVAMFTILILQFNSYRLALYVISIVPFSLIGIMAGLALTGKDLSFSSVMGFIALTGIVVNNSIILIDVINRYRKDGMSVREAVIEGSVSRIRPILLTTITTVIGVIPLIFTSALWSPLAYAIMFGLAFSIVITLLLIPVVYSRWPGKI</sequence>
<evidence type="ECO:0000313" key="3">
    <source>
        <dbReference type="Proteomes" id="UP000229315"/>
    </source>
</evidence>
<feature type="transmembrane region" description="Helical" evidence="1">
    <location>
        <begin position="998"/>
        <end position="1018"/>
    </location>
</feature>
<dbReference type="InterPro" id="IPR027463">
    <property type="entry name" value="AcrB_DN_DC_subdom"/>
</dbReference>
<feature type="transmembrane region" description="Helical" evidence="1">
    <location>
        <begin position="362"/>
        <end position="380"/>
    </location>
</feature>
<dbReference type="Gene3D" id="1.20.1640.10">
    <property type="entry name" value="Multidrug efflux transporter AcrB transmembrane domain"/>
    <property type="match status" value="2"/>
</dbReference>
<dbReference type="Pfam" id="PF00873">
    <property type="entry name" value="ACR_tran"/>
    <property type="match status" value="1"/>
</dbReference>
<dbReference type="Gene3D" id="3.30.70.1430">
    <property type="entry name" value="Multidrug efflux transporter AcrB pore domain"/>
    <property type="match status" value="2"/>
</dbReference>
<feature type="transmembrane region" description="Helical" evidence="1">
    <location>
        <begin position="870"/>
        <end position="887"/>
    </location>
</feature>
<feature type="transmembrane region" description="Helical" evidence="1">
    <location>
        <begin position="468"/>
        <end position="495"/>
    </location>
</feature>
<dbReference type="SUPFAM" id="SSF82693">
    <property type="entry name" value="Multidrug efflux transporter AcrB pore domain, PN1, PN2, PC1 and PC2 subdomains"/>
    <property type="match status" value="3"/>
</dbReference>
<feature type="transmembrane region" description="Helical" evidence="1">
    <location>
        <begin position="894"/>
        <end position="915"/>
    </location>
</feature>
<dbReference type="GO" id="GO:0005886">
    <property type="term" value="C:plasma membrane"/>
    <property type="evidence" value="ECO:0007669"/>
    <property type="project" value="TreeGrafter"/>
</dbReference>
<feature type="transmembrane region" description="Helical" evidence="1">
    <location>
        <begin position="335"/>
        <end position="355"/>
    </location>
</feature>
<dbReference type="SUPFAM" id="SSF82866">
    <property type="entry name" value="Multidrug efflux transporter AcrB transmembrane domain"/>
    <property type="match status" value="2"/>
</dbReference>
<feature type="transmembrane region" description="Helical" evidence="1">
    <location>
        <begin position="440"/>
        <end position="462"/>
    </location>
</feature>
<comment type="caution">
    <text evidence="2">The sequence shown here is derived from an EMBL/GenBank/DDBJ whole genome shotgun (WGS) entry which is preliminary data.</text>
</comment>
<accession>A0A2H0UGM5</accession>